<gene>
    <name evidence="6" type="ORF">C8D82_11564</name>
    <name evidence="5" type="ORF">HF882_05500</name>
</gene>
<dbReference type="RefSeq" id="WP_165832999.1">
    <property type="nucleotide sequence ID" value="NZ_CABMMC010000145.1"/>
</dbReference>
<dbReference type="InterPro" id="IPR000644">
    <property type="entry name" value="CBS_dom"/>
</dbReference>
<evidence type="ECO:0000313" key="6">
    <source>
        <dbReference type="EMBL" id="PVY41013.1"/>
    </source>
</evidence>
<dbReference type="Proteomes" id="UP000245959">
    <property type="component" value="Unassembled WGS sequence"/>
</dbReference>
<evidence type="ECO:0000256" key="2">
    <source>
        <dbReference type="PROSITE-ProRule" id="PRU00703"/>
    </source>
</evidence>
<dbReference type="PROSITE" id="PS51094">
    <property type="entry name" value="PTS_EIIA_TYPE_2"/>
    <property type="match status" value="1"/>
</dbReference>
<evidence type="ECO:0000259" key="3">
    <source>
        <dbReference type="PROSITE" id="PS51094"/>
    </source>
</evidence>
<sequence>MKLVSILNEELVFTNVKGVSRSGIYTDMLRRAKDALQLPVDPDRLVSGMIEREDTLEIPYEGVALPHMRTEEIDDLYIIIGLLPKPVQLQSIDPEQCQLVIMSLISSETSDLYLKALSALIRFLGTGKNRQTLCSAANAREFLDILRLADVKIRSTLTAEDVLVRKVTALKTDDKLSTALDMFSRDDRDKLPVVNDQGKLVGELSATEVLHRFIPEYIFRLDNLDFVNSFEPFNRIFKEENEHIVGDYMRQPELVVKPDTPLIQFTVKMTKNNVSTCFVVDSDQKYFGEIMVKDIVKKVLRG</sequence>
<dbReference type="InterPro" id="IPR016152">
    <property type="entry name" value="PTrfase/Anion_transptr"/>
</dbReference>
<evidence type="ECO:0000313" key="8">
    <source>
        <dbReference type="Proteomes" id="UP000576225"/>
    </source>
</evidence>
<comment type="caution">
    <text evidence="6">The sequence shown here is derived from an EMBL/GenBank/DDBJ whole genome shotgun (WGS) entry which is preliminary data.</text>
</comment>
<reference evidence="5 8" key="2">
    <citation type="submission" date="2020-04" db="EMBL/GenBank/DDBJ databases">
        <authorList>
            <person name="Hitch T.C.A."/>
            <person name="Wylensek D."/>
            <person name="Clavel T."/>
        </authorList>
    </citation>
    <scope>NUCLEOTIDE SEQUENCE [LARGE SCALE GENOMIC DNA]</scope>
    <source>
        <strain evidence="5 8">COR2-253-APC-1A</strain>
    </source>
</reference>
<accession>A0A2U1AX80</accession>
<dbReference type="PANTHER" id="PTHR43080">
    <property type="entry name" value="CBS DOMAIN-CONTAINING PROTEIN CBSX3, MITOCHONDRIAL"/>
    <property type="match status" value="1"/>
</dbReference>
<dbReference type="PANTHER" id="PTHR43080:SF2">
    <property type="entry name" value="CBS DOMAIN-CONTAINING PROTEIN"/>
    <property type="match status" value="1"/>
</dbReference>
<dbReference type="PROSITE" id="PS51371">
    <property type="entry name" value="CBS"/>
    <property type="match status" value="2"/>
</dbReference>
<feature type="domain" description="CBS" evidence="4">
    <location>
        <begin position="163"/>
        <end position="221"/>
    </location>
</feature>
<dbReference type="SUPFAM" id="SSF54631">
    <property type="entry name" value="CBS-domain pair"/>
    <property type="match status" value="1"/>
</dbReference>
<dbReference type="GeneID" id="78295522"/>
<dbReference type="CDD" id="cd02205">
    <property type="entry name" value="CBS_pair_SF"/>
    <property type="match status" value="1"/>
</dbReference>
<protein>
    <submittedName>
        <fullName evidence="6">CBS domain signal transduction protein /PTS system IIA component (Fru family)</fullName>
    </submittedName>
    <submittedName>
        <fullName evidence="5">PTS transporter subunit EIIA</fullName>
    </submittedName>
</protein>
<dbReference type="SUPFAM" id="SSF55804">
    <property type="entry name" value="Phoshotransferase/anion transport protein"/>
    <property type="match status" value="1"/>
</dbReference>
<evidence type="ECO:0000256" key="1">
    <source>
        <dbReference type="ARBA" id="ARBA00023122"/>
    </source>
</evidence>
<proteinExistence type="predicted"/>
<reference evidence="6 7" key="1">
    <citation type="submission" date="2018-04" db="EMBL/GenBank/DDBJ databases">
        <title>Genomic Encyclopedia of Type Strains, Phase IV (KMG-IV): sequencing the most valuable type-strain genomes for metagenomic binning, comparative biology and taxonomic classification.</title>
        <authorList>
            <person name="Goeker M."/>
        </authorList>
    </citation>
    <scope>NUCLEOTIDE SEQUENCE [LARGE SCALE GENOMIC DNA]</scope>
    <source>
        <strain evidence="6 7">DSM 14823</strain>
    </source>
</reference>
<keyword evidence="1 2" id="KW-0129">CBS domain</keyword>
<dbReference type="Gene3D" id="3.10.580.10">
    <property type="entry name" value="CBS-domain"/>
    <property type="match status" value="1"/>
</dbReference>
<evidence type="ECO:0000313" key="7">
    <source>
        <dbReference type="Proteomes" id="UP000245959"/>
    </source>
</evidence>
<dbReference type="Proteomes" id="UP000576225">
    <property type="component" value="Unassembled WGS sequence"/>
</dbReference>
<evidence type="ECO:0000313" key="5">
    <source>
        <dbReference type="EMBL" id="NMD86035.1"/>
    </source>
</evidence>
<keyword evidence="7" id="KW-1185">Reference proteome</keyword>
<feature type="domain" description="CBS" evidence="4">
    <location>
        <begin position="249"/>
        <end position="302"/>
    </location>
</feature>
<dbReference type="SMART" id="SM00116">
    <property type="entry name" value="CBS"/>
    <property type="match status" value="2"/>
</dbReference>
<evidence type="ECO:0000259" key="4">
    <source>
        <dbReference type="PROSITE" id="PS51371"/>
    </source>
</evidence>
<dbReference type="Pfam" id="PF00359">
    <property type="entry name" value="PTS_EIIA_2"/>
    <property type="match status" value="1"/>
</dbReference>
<dbReference type="AlphaFoldDB" id="A0A2U1AX80"/>
<dbReference type="Pfam" id="PF00571">
    <property type="entry name" value="CBS"/>
    <property type="match status" value="2"/>
</dbReference>
<name>A0A2U1AX80_9BACT</name>
<dbReference type="InterPro" id="IPR046342">
    <property type="entry name" value="CBS_dom_sf"/>
</dbReference>
<feature type="domain" description="PTS EIIA type-2" evidence="3">
    <location>
        <begin position="5"/>
        <end position="149"/>
    </location>
</feature>
<dbReference type="InterPro" id="IPR051257">
    <property type="entry name" value="Diverse_CBS-Domain"/>
</dbReference>
<dbReference type="EMBL" id="JABAEW010000007">
    <property type="protein sequence ID" value="NMD86035.1"/>
    <property type="molecule type" value="Genomic_DNA"/>
</dbReference>
<dbReference type="Gene3D" id="3.40.930.10">
    <property type="entry name" value="Mannitol-specific EII, Chain A"/>
    <property type="match status" value="1"/>
</dbReference>
<dbReference type="EMBL" id="QEKH01000015">
    <property type="protein sequence ID" value="PVY41013.1"/>
    <property type="molecule type" value="Genomic_DNA"/>
</dbReference>
<organism evidence="6 7">
    <name type="scientific">Victivallis vadensis</name>
    <dbReference type="NCBI Taxonomy" id="172901"/>
    <lineage>
        <taxon>Bacteria</taxon>
        <taxon>Pseudomonadati</taxon>
        <taxon>Lentisphaerota</taxon>
        <taxon>Lentisphaeria</taxon>
        <taxon>Victivallales</taxon>
        <taxon>Victivallaceae</taxon>
        <taxon>Victivallis</taxon>
    </lineage>
</organism>
<dbReference type="InterPro" id="IPR002178">
    <property type="entry name" value="PTS_EIIA_type-2_dom"/>
</dbReference>